<evidence type="ECO:0000256" key="12">
    <source>
        <dbReference type="ARBA" id="ARBA00023136"/>
    </source>
</evidence>
<keyword evidence="10" id="KW-1133">Transmembrane helix</keyword>
<evidence type="ECO:0000259" key="16">
    <source>
        <dbReference type="Pfam" id="PF13839"/>
    </source>
</evidence>
<keyword evidence="6 18" id="KW-0328">Glycosyltransferase</keyword>
<comment type="similarity">
    <text evidence="5">Belongs to the glycosyltransferase 31 family.</text>
</comment>
<gene>
    <name evidence="18" type="ORF">MUK42_11626</name>
</gene>
<dbReference type="EMBL" id="CP097509">
    <property type="protein sequence ID" value="URE21023.1"/>
    <property type="molecule type" value="Genomic_DNA"/>
</dbReference>
<dbReference type="FunFam" id="3.90.550.50:FF:000012">
    <property type="entry name" value="Hexosyltransferase"/>
    <property type="match status" value="1"/>
</dbReference>
<dbReference type="InterPro" id="IPR026057">
    <property type="entry name" value="TBL_C"/>
</dbReference>
<feature type="domain" description="Trichome birefringence-like N-terminal" evidence="17">
    <location>
        <begin position="413"/>
        <end position="463"/>
    </location>
</feature>
<keyword evidence="8" id="KW-0812">Transmembrane</keyword>
<evidence type="ECO:0000313" key="18">
    <source>
        <dbReference type="EMBL" id="URE21023.1"/>
    </source>
</evidence>
<comment type="function">
    <text evidence="15">Beta-1,3-galactosyltransferase that transfers galactose from UDP-galactose to substrates with a terminal glycosyl residue.</text>
</comment>
<evidence type="ECO:0000259" key="17">
    <source>
        <dbReference type="Pfam" id="PF14416"/>
    </source>
</evidence>
<dbReference type="Pfam" id="PF14416">
    <property type="entry name" value="PMR5N"/>
    <property type="match status" value="1"/>
</dbReference>
<dbReference type="PANTHER" id="PTHR32285">
    <property type="entry name" value="PROTEIN TRICHOME BIREFRINGENCE-LIKE 9-RELATED"/>
    <property type="match status" value="1"/>
</dbReference>
<keyword evidence="7" id="KW-0808">Transferase</keyword>
<name>A0A9E7KHN3_9LILI</name>
<evidence type="ECO:0000256" key="15">
    <source>
        <dbReference type="ARBA" id="ARBA00055406"/>
    </source>
</evidence>
<keyword evidence="12" id="KW-0472">Membrane</keyword>
<keyword evidence="19" id="KW-1185">Reference proteome</keyword>
<evidence type="ECO:0000256" key="3">
    <source>
        <dbReference type="ARBA" id="ARBA00004922"/>
    </source>
</evidence>
<dbReference type="Gene3D" id="3.90.550.50">
    <property type="match status" value="1"/>
</dbReference>
<evidence type="ECO:0000256" key="5">
    <source>
        <dbReference type="ARBA" id="ARBA00008661"/>
    </source>
</evidence>
<dbReference type="InterPro" id="IPR029962">
    <property type="entry name" value="TBL"/>
</dbReference>
<evidence type="ECO:0000256" key="9">
    <source>
        <dbReference type="ARBA" id="ARBA00022968"/>
    </source>
</evidence>
<keyword evidence="14" id="KW-0464">Manganese</keyword>
<evidence type="ECO:0000256" key="7">
    <source>
        <dbReference type="ARBA" id="ARBA00022679"/>
    </source>
</evidence>
<accession>A0A9E7KHN3</accession>
<comment type="similarity">
    <text evidence="4">Belongs to the PC-esterase family. TBL subfamily.</text>
</comment>
<keyword evidence="11" id="KW-0333">Golgi apparatus</keyword>
<evidence type="ECO:0000256" key="13">
    <source>
        <dbReference type="ARBA" id="ARBA00023180"/>
    </source>
</evidence>
<dbReference type="OrthoDB" id="630188at2759"/>
<evidence type="ECO:0000256" key="8">
    <source>
        <dbReference type="ARBA" id="ARBA00022692"/>
    </source>
</evidence>
<organism evidence="18 19">
    <name type="scientific">Musa troglodytarum</name>
    <name type="common">fe'i banana</name>
    <dbReference type="NCBI Taxonomy" id="320322"/>
    <lineage>
        <taxon>Eukaryota</taxon>
        <taxon>Viridiplantae</taxon>
        <taxon>Streptophyta</taxon>
        <taxon>Embryophyta</taxon>
        <taxon>Tracheophyta</taxon>
        <taxon>Spermatophyta</taxon>
        <taxon>Magnoliopsida</taxon>
        <taxon>Liliopsida</taxon>
        <taxon>Zingiberales</taxon>
        <taxon>Musaceae</taxon>
        <taxon>Musa</taxon>
    </lineage>
</organism>
<comment type="subcellular location">
    <subcellularLocation>
        <location evidence="2">Golgi apparatus membrane</location>
        <topology evidence="2">Single-pass type II membrane protein</topology>
    </subcellularLocation>
</comment>
<dbReference type="GO" id="GO:0016758">
    <property type="term" value="F:hexosyltransferase activity"/>
    <property type="evidence" value="ECO:0007669"/>
    <property type="project" value="InterPro"/>
</dbReference>
<dbReference type="GO" id="GO:1990538">
    <property type="term" value="F:xylan O-acetyltransferase activity"/>
    <property type="evidence" value="ECO:0007669"/>
    <property type="project" value="UniProtKB-ARBA"/>
</dbReference>
<dbReference type="PANTHER" id="PTHR32285:SF177">
    <property type="entry name" value="OS01G0217000 PROTEIN"/>
    <property type="match status" value="1"/>
</dbReference>
<dbReference type="GO" id="GO:0000139">
    <property type="term" value="C:Golgi membrane"/>
    <property type="evidence" value="ECO:0007669"/>
    <property type="project" value="UniProtKB-SubCell"/>
</dbReference>
<comment type="cofactor">
    <cofactor evidence="1">
        <name>Mn(2+)</name>
        <dbReference type="ChEBI" id="CHEBI:29035"/>
    </cofactor>
</comment>
<evidence type="ECO:0000256" key="2">
    <source>
        <dbReference type="ARBA" id="ARBA00004323"/>
    </source>
</evidence>
<evidence type="ECO:0000256" key="11">
    <source>
        <dbReference type="ARBA" id="ARBA00023034"/>
    </source>
</evidence>
<dbReference type="InterPro" id="IPR002659">
    <property type="entry name" value="Glyco_trans_31"/>
</dbReference>
<evidence type="ECO:0000256" key="4">
    <source>
        <dbReference type="ARBA" id="ARBA00007727"/>
    </source>
</evidence>
<dbReference type="InterPro" id="IPR025846">
    <property type="entry name" value="TBL_N"/>
</dbReference>
<evidence type="ECO:0000256" key="10">
    <source>
        <dbReference type="ARBA" id="ARBA00022989"/>
    </source>
</evidence>
<keyword evidence="9" id="KW-0735">Signal-anchor</keyword>
<feature type="domain" description="Trichome birefringence-like C-terminal" evidence="16">
    <location>
        <begin position="467"/>
        <end position="732"/>
    </location>
</feature>
<dbReference type="Proteomes" id="UP001055439">
    <property type="component" value="Chromosome 7"/>
</dbReference>
<dbReference type="AlphaFoldDB" id="A0A9E7KHN3"/>
<evidence type="ECO:0000256" key="6">
    <source>
        <dbReference type="ARBA" id="ARBA00022676"/>
    </source>
</evidence>
<protein>
    <submittedName>
        <fullName evidence="18">Galactosyltransferase</fullName>
    </submittedName>
</protein>
<keyword evidence="13" id="KW-0325">Glycoprotein</keyword>
<sequence>MPKSPKVFRTGPLPSRLLSRFRRIYSSSSSVFSLFCLIFGLAGFLFGALSISRPARSCPGLEPRSVSVVWDRGGGTGSGTPERHKVMAFVGIQTGFGSVGRRRSIRQTWLPSDRPGLLRLEEATGLAFRFIIGKTKDKSKMAALQREVDEYDDFMLLDIEEEYSNLPHKTLVFFKAAFALYDSDFYVKADDDIYLRPDRLSLLLAKDRSNPQTYLGCMKKGPVFTDPNLKWYEPLAYLLGKEYFLHAYGPIYALSADVVSSLVALRNNSFRMFSNEDVTIGSWMLAMNVNHENIHALCEPDCTSSSIAVWDIPKCSDKIPRICLTTNTRKDRRNEVVSHGDVSSNQRRVRKLRCEFDYKSPLPATLFHDTHCIVAPGSPSCLPVVVGSEMGTMIGVMLLLVFVMASAWGVGAHCDLYNGSWVEDESYPLYDSRSCPFGRKEFDCLRYGRPDTKYLKFRWEPAGTCNLPRFDGVNLMKTLGGKKVMFVGDSLTTNQYVSFLCLLHAAVPNATFSFSSDNRSLSAVTFEDYNVTVMYYKSHYLVDIVNENIGRVLKLDSVQIGGSIWLTADVLVFNTWRWWLSSGSRQEWDYMQDGGQTVKDMNRTVAFSRALATWANWVDSSINSSTTRVFFQGISPDHYRGTEWGEKGSTCEGETEPSSPSAYYGGPIPQEAIVKQQLSNMSKPVYLFDITYLSQLRKDAHPSRYNGVNFRNDCTHWCVGGLPDTWNLLLYAALVHSI</sequence>
<dbReference type="Pfam" id="PF13839">
    <property type="entry name" value="PC-Esterase"/>
    <property type="match status" value="1"/>
</dbReference>
<comment type="pathway">
    <text evidence="3">Protein modification; protein glycosylation.</text>
</comment>
<evidence type="ECO:0000256" key="14">
    <source>
        <dbReference type="ARBA" id="ARBA00023211"/>
    </source>
</evidence>
<proteinExistence type="inferred from homology"/>
<evidence type="ECO:0000313" key="19">
    <source>
        <dbReference type="Proteomes" id="UP001055439"/>
    </source>
</evidence>
<evidence type="ECO:0000256" key="1">
    <source>
        <dbReference type="ARBA" id="ARBA00001936"/>
    </source>
</evidence>
<dbReference type="Pfam" id="PF01762">
    <property type="entry name" value="Galactosyl_T"/>
    <property type="match status" value="1"/>
</dbReference>
<reference evidence="18" key="1">
    <citation type="submission" date="2022-05" db="EMBL/GenBank/DDBJ databases">
        <title>The Musa troglodytarum L. genome provides insights into the mechanism of non-climacteric behaviour and enrichment of carotenoids.</title>
        <authorList>
            <person name="Wang J."/>
        </authorList>
    </citation>
    <scope>NUCLEOTIDE SEQUENCE</scope>
    <source>
        <tissue evidence="18">Leaf</tissue>
    </source>
</reference>